<gene>
    <name evidence="5" type="ORF">FH759_10860</name>
</gene>
<feature type="signal peptide" evidence="3">
    <location>
        <begin position="1"/>
        <end position="23"/>
    </location>
</feature>
<protein>
    <submittedName>
        <fullName evidence="5">Copper-binding protein</fullName>
    </submittedName>
</protein>
<dbReference type="RefSeq" id="WP_273250001.1">
    <property type="nucleotide sequence ID" value="NZ_VENJ01000016.1"/>
</dbReference>
<comment type="caution">
    <text evidence="5">The sequence shown here is derived from an EMBL/GenBank/DDBJ whole genome shotgun (WGS) entry which is preliminary data.</text>
</comment>
<keyword evidence="1" id="KW-0479">Metal-binding</keyword>
<dbReference type="GO" id="GO:0005507">
    <property type="term" value="F:copper ion binding"/>
    <property type="evidence" value="ECO:0007669"/>
    <property type="project" value="InterPro"/>
</dbReference>
<dbReference type="PANTHER" id="PTHR38439">
    <property type="entry name" value="AURACYANIN-B"/>
    <property type="match status" value="1"/>
</dbReference>
<evidence type="ECO:0000256" key="1">
    <source>
        <dbReference type="ARBA" id="ARBA00022723"/>
    </source>
</evidence>
<dbReference type="InterPro" id="IPR000923">
    <property type="entry name" value="BlueCu_1"/>
</dbReference>
<evidence type="ECO:0000313" key="6">
    <source>
        <dbReference type="Proteomes" id="UP000483078"/>
    </source>
</evidence>
<dbReference type="GO" id="GO:0009055">
    <property type="term" value="F:electron transfer activity"/>
    <property type="evidence" value="ECO:0007669"/>
    <property type="project" value="InterPro"/>
</dbReference>
<keyword evidence="2" id="KW-0186">Copper</keyword>
<dbReference type="SUPFAM" id="SSF49503">
    <property type="entry name" value="Cupredoxins"/>
    <property type="match status" value="1"/>
</dbReference>
<dbReference type="Proteomes" id="UP000483078">
    <property type="component" value="Unassembled WGS sequence"/>
</dbReference>
<proteinExistence type="predicted"/>
<dbReference type="EMBL" id="VENJ01000016">
    <property type="protein sequence ID" value="MTJ05174.1"/>
    <property type="molecule type" value="Genomic_DNA"/>
</dbReference>
<keyword evidence="3" id="KW-0732">Signal</keyword>
<dbReference type="PANTHER" id="PTHR38439:SF3">
    <property type="entry name" value="COPPER-RESISTANT CUPROPROTEIN COPI"/>
    <property type="match status" value="1"/>
</dbReference>
<dbReference type="Pfam" id="PF00127">
    <property type="entry name" value="Copper-bind"/>
    <property type="match status" value="1"/>
</dbReference>
<feature type="domain" description="Blue (type 1) copper" evidence="4">
    <location>
        <begin position="43"/>
        <end position="166"/>
    </location>
</feature>
<dbReference type="Gene3D" id="2.60.40.420">
    <property type="entry name" value="Cupredoxins - blue copper proteins"/>
    <property type="match status" value="1"/>
</dbReference>
<evidence type="ECO:0000256" key="3">
    <source>
        <dbReference type="SAM" id="SignalP"/>
    </source>
</evidence>
<organism evidence="5 6">
    <name type="scientific">Sediminimonas qiaohouensis</name>
    <dbReference type="NCBI Taxonomy" id="552061"/>
    <lineage>
        <taxon>Bacteria</taxon>
        <taxon>Pseudomonadati</taxon>
        <taxon>Pseudomonadota</taxon>
        <taxon>Alphaproteobacteria</taxon>
        <taxon>Rhodobacterales</taxon>
        <taxon>Roseobacteraceae</taxon>
        <taxon>Sediminimonas</taxon>
    </lineage>
</organism>
<dbReference type="InterPro" id="IPR008972">
    <property type="entry name" value="Cupredoxin"/>
</dbReference>
<dbReference type="InterPro" id="IPR050845">
    <property type="entry name" value="Cu-binding_ET"/>
</dbReference>
<feature type="chain" id="PRO_5028948780" evidence="3">
    <location>
        <begin position="24"/>
        <end position="171"/>
    </location>
</feature>
<sequence>MKTKLDTILAIAALALIPVPALADAGHGVIGRAGKSGAVDRTIEVSMTEMKFDPAVINVAEGESVRFVVTNDGRNVHEFNLGTLSTWRGHAAEMRKMMQSGMMTMRKVRRDKMQAAGMTHDDPNSILLEPGETGEVIWTFSEVGEIGYGCNMPGHLEAGMKGDIAINTGEG</sequence>
<evidence type="ECO:0000313" key="5">
    <source>
        <dbReference type="EMBL" id="MTJ05174.1"/>
    </source>
</evidence>
<evidence type="ECO:0000259" key="4">
    <source>
        <dbReference type="Pfam" id="PF00127"/>
    </source>
</evidence>
<name>A0A7C9L8V8_9RHOB</name>
<reference evidence="5 6" key="1">
    <citation type="submission" date="2019-06" db="EMBL/GenBank/DDBJ databases">
        <title>Enrichment of Autotrophic Halophilic Microorganisms from Red Sea Brine Pool Using Microbial Electrosynthesis System.</title>
        <authorList>
            <person name="Alqahtani M.F."/>
            <person name="Bajracharya S."/>
            <person name="Katuri K.P."/>
            <person name="Ali M."/>
            <person name="Saikaly P.E."/>
        </authorList>
    </citation>
    <scope>NUCLEOTIDE SEQUENCE [LARGE SCALE GENOMIC DNA]</scope>
    <source>
        <strain evidence="5">MES6</strain>
    </source>
</reference>
<accession>A0A7C9L8V8</accession>
<dbReference type="AlphaFoldDB" id="A0A7C9L8V8"/>
<evidence type="ECO:0000256" key="2">
    <source>
        <dbReference type="ARBA" id="ARBA00023008"/>
    </source>
</evidence>